<keyword evidence="5 12" id="KW-0812">Transmembrane</keyword>
<dbReference type="Pfam" id="PF00858">
    <property type="entry name" value="ASC"/>
    <property type="match status" value="1"/>
</dbReference>
<organism evidence="13 14">
    <name type="scientific">Araneus ventricosus</name>
    <name type="common">Orbweaver spider</name>
    <name type="synonym">Epeira ventricosa</name>
    <dbReference type="NCBI Taxonomy" id="182803"/>
    <lineage>
        <taxon>Eukaryota</taxon>
        <taxon>Metazoa</taxon>
        <taxon>Ecdysozoa</taxon>
        <taxon>Arthropoda</taxon>
        <taxon>Chelicerata</taxon>
        <taxon>Arachnida</taxon>
        <taxon>Araneae</taxon>
        <taxon>Araneomorphae</taxon>
        <taxon>Entelegynae</taxon>
        <taxon>Araneoidea</taxon>
        <taxon>Araneidae</taxon>
        <taxon>Araneus</taxon>
    </lineage>
</organism>
<comment type="subcellular location">
    <subcellularLocation>
        <location evidence="1">Membrane</location>
        <topology evidence="1">Multi-pass membrane protein</topology>
    </subcellularLocation>
</comment>
<dbReference type="GO" id="GO:0005886">
    <property type="term" value="C:plasma membrane"/>
    <property type="evidence" value="ECO:0007669"/>
    <property type="project" value="TreeGrafter"/>
</dbReference>
<dbReference type="GO" id="GO:0015280">
    <property type="term" value="F:ligand-gated sodium channel activity"/>
    <property type="evidence" value="ECO:0007669"/>
    <property type="project" value="TreeGrafter"/>
</dbReference>
<evidence type="ECO:0000313" key="13">
    <source>
        <dbReference type="EMBL" id="GBN15835.1"/>
    </source>
</evidence>
<evidence type="ECO:0000256" key="2">
    <source>
        <dbReference type="ARBA" id="ARBA00007193"/>
    </source>
</evidence>
<evidence type="ECO:0000256" key="8">
    <source>
        <dbReference type="ARBA" id="ARBA00023065"/>
    </source>
</evidence>
<evidence type="ECO:0000313" key="14">
    <source>
        <dbReference type="Proteomes" id="UP000499080"/>
    </source>
</evidence>
<gene>
    <name evidence="13" type="ORF">AVEN_209139_1</name>
</gene>
<dbReference type="InterPro" id="IPR001873">
    <property type="entry name" value="ENaC"/>
</dbReference>
<protein>
    <submittedName>
        <fullName evidence="13">Uncharacterized protein</fullName>
    </submittedName>
</protein>
<evidence type="ECO:0000256" key="11">
    <source>
        <dbReference type="ARBA" id="ARBA00023303"/>
    </source>
</evidence>
<evidence type="ECO:0000256" key="9">
    <source>
        <dbReference type="ARBA" id="ARBA00023136"/>
    </source>
</evidence>
<dbReference type="PANTHER" id="PTHR11690:SF248">
    <property type="entry name" value="PICKPOCKET 17, ISOFORM A"/>
    <property type="match status" value="1"/>
</dbReference>
<proteinExistence type="inferred from homology"/>
<keyword evidence="11 12" id="KW-0407">Ion channel</keyword>
<dbReference type="Proteomes" id="UP000499080">
    <property type="component" value="Unassembled WGS sequence"/>
</dbReference>
<keyword evidence="10 12" id="KW-0739">Sodium transport</keyword>
<keyword evidence="3 12" id="KW-0813">Transport</keyword>
<comment type="caution">
    <text evidence="13">The sequence shown here is derived from an EMBL/GenBank/DDBJ whole genome shotgun (WGS) entry which is preliminary data.</text>
</comment>
<keyword evidence="14" id="KW-1185">Reference proteome</keyword>
<keyword evidence="8 12" id="KW-0406">Ion transport</keyword>
<keyword evidence="9" id="KW-0472">Membrane</keyword>
<reference evidence="13 14" key="1">
    <citation type="journal article" date="2019" name="Sci. Rep.">
        <title>Orb-weaving spider Araneus ventricosus genome elucidates the spidroin gene catalogue.</title>
        <authorList>
            <person name="Kono N."/>
            <person name="Nakamura H."/>
            <person name="Ohtoshi R."/>
            <person name="Moran D.A.P."/>
            <person name="Shinohara A."/>
            <person name="Yoshida Y."/>
            <person name="Fujiwara M."/>
            <person name="Mori M."/>
            <person name="Tomita M."/>
            <person name="Arakawa K."/>
        </authorList>
    </citation>
    <scope>NUCLEOTIDE SEQUENCE [LARGE SCALE GENOMIC DNA]</scope>
</reference>
<evidence type="ECO:0000256" key="1">
    <source>
        <dbReference type="ARBA" id="ARBA00004141"/>
    </source>
</evidence>
<dbReference type="PRINTS" id="PR01078">
    <property type="entry name" value="AMINACHANNEL"/>
</dbReference>
<evidence type="ECO:0000256" key="7">
    <source>
        <dbReference type="ARBA" id="ARBA00023053"/>
    </source>
</evidence>
<evidence type="ECO:0000256" key="12">
    <source>
        <dbReference type="RuleBase" id="RU000679"/>
    </source>
</evidence>
<dbReference type="OrthoDB" id="6421178at2759"/>
<dbReference type="EMBL" id="BGPR01006069">
    <property type="protein sequence ID" value="GBN15835.1"/>
    <property type="molecule type" value="Genomic_DNA"/>
</dbReference>
<keyword evidence="6" id="KW-1133">Transmembrane helix</keyword>
<evidence type="ECO:0000256" key="6">
    <source>
        <dbReference type="ARBA" id="ARBA00022989"/>
    </source>
</evidence>
<sequence>MLTNNRYGNCSTFNKFRKFRRIFLEKSLVISATGSRSGLELVLSTKPNHYFPVSDTIGFKIIIHDPLEHPNPEKNGINVVPGYETHVSLKTTLIKRLPAPYKDECVNYGSKERPFEGSQTICMKICILKYNYEKCICVELQFRGMMFWKLCAMTNYTEVCCLDKVMNDLAIPGTDAIVHYLVNPHIFMNV</sequence>
<evidence type="ECO:0000256" key="10">
    <source>
        <dbReference type="ARBA" id="ARBA00023201"/>
    </source>
</evidence>
<dbReference type="PANTHER" id="PTHR11690">
    <property type="entry name" value="AMILORIDE-SENSITIVE SODIUM CHANNEL-RELATED"/>
    <property type="match status" value="1"/>
</dbReference>
<evidence type="ECO:0000256" key="3">
    <source>
        <dbReference type="ARBA" id="ARBA00022448"/>
    </source>
</evidence>
<accession>A0A4Y2LM09</accession>
<keyword evidence="4 12" id="KW-0894">Sodium channel</keyword>
<dbReference type="Gene3D" id="2.60.470.10">
    <property type="entry name" value="Acid-sensing ion channels like domains"/>
    <property type="match status" value="1"/>
</dbReference>
<comment type="similarity">
    <text evidence="2 12">Belongs to the amiloride-sensitive sodium channel (TC 1.A.6) family.</text>
</comment>
<evidence type="ECO:0000256" key="5">
    <source>
        <dbReference type="ARBA" id="ARBA00022692"/>
    </source>
</evidence>
<name>A0A4Y2LM09_ARAVE</name>
<dbReference type="AlphaFoldDB" id="A0A4Y2LM09"/>
<evidence type="ECO:0000256" key="4">
    <source>
        <dbReference type="ARBA" id="ARBA00022461"/>
    </source>
</evidence>
<keyword evidence="7" id="KW-0915">Sodium</keyword>